<organism evidence="1 2">
    <name type="scientific">Stegodyphus mimosarum</name>
    <name type="common">African social velvet spider</name>
    <dbReference type="NCBI Taxonomy" id="407821"/>
    <lineage>
        <taxon>Eukaryota</taxon>
        <taxon>Metazoa</taxon>
        <taxon>Ecdysozoa</taxon>
        <taxon>Arthropoda</taxon>
        <taxon>Chelicerata</taxon>
        <taxon>Arachnida</taxon>
        <taxon>Araneae</taxon>
        <taxon>Araneomorphae</taxon>
        <taxon>Entelegynae</taxon>
        <taxon>Eresoidea</taxon>
        <taxon>Eresidae</taxon>
        <taxon>Stegodyphus</taxon>
    </lineage>
</organism>
<gene>
    <name evidence="1" type="ORF">X975_21298</name>
</gene>
<evidence type="ECO:0000313" key="1">
    <source>
        <dbReference type="EMBL" id="KFM58757.1"/>
    </source>
</evidence>
<feature type="non-terminal residue" evidence="1">
    <location>
        <position position="97"/>
    </location>
</feature>
<accession>A0A087T0W8</accession>
<dbReference type="AlphaFoldDB" id="A0A087T0W8"/>
<feature type="non-terminal residue" evidence="1">
    <location>
        <position position="1"/>
    </location>
</feature>
<evidence type="ECO:0000313" key="2">
    <source>
        <dbReference type="Proteomes" id="UP000054359"/>
    </source>
</evidence>
<reference evidence="1 2" key="1">
    <citation type="submission" date="2013-11" db="EMBL/GenBank/DDBJ databases">
        <title>Genome sequencing of Stegodyphus mimosarum.</title>
        <authorList>
            <person name="Bechsgaard J."/>
        </authorList>
    </citation>
    <scope>NUCLEOTIDE SEQUENCE [LARGE SCALE GENOMIC DNA]</scope>
</reference>
<name>A0A087T0W8_STEMI</name>
<protein>
    <submittedName>
        <fullName evidence="1">Uncharacterized protein</fullName>
    </submittedName>
</protein>
<proteinExistence type="predicted"/>
<dbReference type="EMBL" id="KK112883">
    <property type="protein sequence ID" value="KFM58757.1"/>
    <property type="molecule type" value="Genomic_DNA"/>
</dbReference>
<keyword evidence="2" id="KW-1185">Reference proteome</keyword>
<dbReference type="Proteomes" id="UP000054359">
    <property type="component" value="Unassembled WGS sequence"/>
</dbReference>
<sequence>EDVCVSFKIPECETFSFGLINGQSSIKHYIFNRHEFNTSQNLSLNGGSSLEFLLETLYLKLGDTKFTDFGMLKRYHFYSIPISIGVLLLKARSSQTD</sequence>